<reference evidence="4" key="1">
    <citation type="submission" date="2023-03" db="EMBL/GenBank/DDBJ databases">
        <title>Lomoglobus Profundus gen. nov., sp. nov., a novel member of the phylum Verrucomicrobia, isolated from deep-marine sediment of South China Sea.</title>
        <authorList>
            <person name="Ahmad T."/>
            <person name="Ishaq S.E."/>
            <person name="Wang F."/>
        </authorList>
    </citation>
    <scope>NUCLEOTIDE SEQUENCE</scope>
    <source>
        <strain evidence="4">LMO-M01</strain>
    </source>
</reference>
<sequence>MTARHFLLCLACLCGVQLCLADTLLPAVFSDHMVLQRNQPCRVWGWDDAGQPVTVSFAGQTHRTVSGDDGRWQVNLEPTAASSAPRVLRISGTTEVKINDVLVGEVWLCAGQSNMALALHKTWSGDLSALAAGNAQLRLLRVPHVGSPELKRDFEGQWEHALPATAANFSAVGYHFGEHLQRILGVPVGLIDNSWGGSAIETWISRAAAEAHPPFADRVDELVKLETYHQSAAAWEDYENQKCQWPAERERAIAEGRYPPPAPQTPDQWLTGNKRLGNGFGGSVHPLLGYGIRGVIWYQGESNAGRAADYYDQFPFLIEQWRSEWGQGNFPFYWVQLPGFIGFTPDTSAPGDAAWAELREAQTRAQTLPHTGQAVTIDLGEGNDIHPRLKLPVAQRLLRLALHHDYGFKDLSYRSPEYRDHAINGDRVTISFDCFGSSLRTINTADVQGFAICGEDQIWHWAEAEIVGDSQVKVWAPGVDGPVAVRYAWSNNPPANLITTDGLPATPFRTDDFPLSTRSVSKN</sequence>
<dbReference type="InterPro" id="IPR039329">
    <property type="entry name" value="SIAE"/>
</dbReference>
<dbReference type="Pfam" id="PF03629">
    <property type="entry name" value="SASA"/>
    <property type="match status" value="1"/>
</dbReference>
<dbReference type="GO" id="GO:0005975">
    <property type="term" value="P:carbohydrate metabolic process"/>
    <property type="evidence" value="ECO:0007669"/>
    <property type="project" value="TreeGrafter"/>
</dbReference>
<keyword evidence="5" id="KW-1185">Reference proteome</keyword>
<keyword evidence="2" id="KW-0732">Signal</keyword>
<evidence type="ECO:0000313" key="4">
    <source>
        <dbReference type="EMBL" id="WED64062.1"/>
    </source>
</evidence>
<dbReference type="PANTHER" id="PTHR22901:SF0">
    <property type="entry name" value="SIALATE O-ACETYLESTERASE"/>
    <property type="match status" value="1"/>
</dbReference>
<gene>
    <name evidence="4" type="ORF">PXH66_17120</name>
</gene>
<proteinExistence type="predicted"/>
<protein>
    <submittedName>
        <fullName evidence="4">Sialate O-acetylesterase</fullName>
    </submittedName>
</protein>
<dbReference type="PANTHER" id="PTHR22901">
    <property type="entry name" value="SIALATE O-ACETYLESTERASE"/>
    <property type="match status" value="1"/>
</dbReference>
<accession>A0AAE9ZTZ6</accession>
<dbReference type="RefSeq" id="WP_330930065.1">
    <property type="nucleotide sequence ID" value="NZ_CP119075.1"/>
</dbReference>
<evidence type="ECO:0000256" key="1">
    <source>
        <dbReference type="ARBA" id="ARBA00022801"/>
    </source>
</evidence>
<dbReference type="KEGG" id="slom:PXH66_17120"/>
<dbReference type="Gene3D" id="3.40.50.1110">
    <property type="entry name" value="SGNH hydrolase"/>
    <property type="match status" value="1"/>
</dbReference>
<dbReference type="AlphaFoldDB" id="A0AAE9ZTZ6"/>
<keyword evidence="1" id="KW-0378">Hydrolase</keyword>
<feature type="domain" description="Sialate O-acetylesterase" evidence="3">
    <location>
        <begin position="291"/>
        <end position="386"/>
    </location>
</feature>
<organism evidence="4 5">
    <name type="scientific">Synoicihabitans lomoniglobus</name>
    <dbReference type="NCBI Taxonomy" id="2909285"/>
    <lineage>
        <taxon>Bacteria</taxon>
        <taxon>Pseudomonadati</taxon>
        <taxon>Verrucomicrobiota</taxon>
        <taxon>Opitutia</taxon>
        <taxon>Opitutales</taxon>
        <taxon>Opitutaceae</taxon>
        <taxon>Synoicihabitans</taxon>
    </lineage>
</organism>
<dbReference type="EMBL" id="CP119075">
    <property type="protein sequence ID" value="WED64062.1"/>
    <property type="molecule type" value="Genomic_DNA"/>
</dbReference>
<feature type="signal peptide" evidence="2">
    <location>
        <begin position="1"/>
        <end position="21"/>
    </location>
</feature>
<dbReference type="SUPFAM" id="SSF52266">
    <property type="entry name" value="SGNH hydrolase"/>
    <property type="match status" value="1"/>
</dbReference>
<dbReference type="InterPro" id="IPR036514">
    <property type="entry name" value="SGNH_hydro_sf"/>
</dbReference>
<name>A0AAE9ZTZ6_9BACT</name>
<dbReference type="GO" id="GO:0001681">
    <property type="term" value="F:sialate O-acetylesterase activity"/>
    <property type="evidence" value="ECO:0007669"/>
    <property type="project" value="InterPro"/>
</dbReference>
<feature type="chain" id="PRO_5042172821" evidence="2">
    <location>
        <begin position="22"/>
        <end position="523"/>
    </location>
</feature>
<dbReference type="Proteomes" id="UP001218638">
    <property type="component" value="Chromosome"/>
</dbReference>
<evidence type="ECO:0000259" key="3">
    <source>
        <dbReference type="Pfam" id="PF03629"/>
    </source>
</evidence>
<evidence type="ECO:0000313" key="5">
    <source>
        <dbReference type="Proteomes" id="UP001218638"/>
    </source>
</evidence>
<evidence type="ECO:0000256" key="2">
    <source>
        <dbReference type="SAM" id="SignalP"/>
    </source>
</evidence>
<dbReference type="InterPro" id="IPR005181">
    <property type="entry name" value="SASA"/>
</dbReference>